<gene>
    <name evidence="12" type="ORF">PHYSODRAFT_481544</name>
</gene>
<organism evidence="12 13">
    <name type="scientific">Phytophthora sojae (strain P6497)</name>
    <name type="common">Soybean stem and root rot agent</name>
    <name type="synonym">Phytophthora megasperma f. sp. glycines</name>
    <dbReference type="NCBI Taxonomy" id="1094619"/>
    <lineage>
        <taxon>Eukaryota</taxon>
        <taxon>Sar</taxon>
        <taxon>Stramenopiles</taxon>
        <taxon>Oomycota</taxon>
        <taxon>Peronosporomycetes</taxon>
        <taxon>Peronosporales</taxon>
        <taxon>Peronosporaceae</taxon>
        <taxon>Phytophthora</taxon>
    </lineage>
</organism>
<dbReference type="Proteomes" id="UP000002640">
    <property type="component" value="Unassembled WGS sequence"/>
</dbReference>
<keyword evidence="7" id="KW-1071">Ligand-gated ion channel</keyword>
<evidence type="ECO:0000256" key="9">
    <source>
        <dbReference type="SAM" id="MobiDB-lite"/>
    </source>
</evidence>
<feature type="domain" description="Cyclic nucleotide-binding" evidence="11">
    <location>
        <begin position="1886"/>
        <end position="1974"/>
    </location>
</feature>
<feature type="transmembrane region" description="Helical" evidence="10">
    <location>
        <begin position="125"/>
        <end position="145"/>
    </location>
</feature>
<feature type="transmembrane region" description="Helical" evidence="10">
    <location>
        <begin position="1684"/>
        <end position="1705"/>
    </location>
</feature>
<feature type="domain" description="Cyclic nucleotide-binding" evidence="11">
    <location>
        <begin position="893"/>
        <end position="980"/>
    </location>
</feature>
<feature type="transmembrane region" description="Helical" evidence="10">
    <location>
        <begin position="233"/>
        <end position="257"/>
    </location>
</feature>
<evidence type="ECO:0000256" key="1">
    <source>
        <dbReference type="ARBA" id="ARBA00004141"/>
    </source>
</evidence>
<feature type="transmembrane region" description="Helical" evidence="10">
    <location>
        <begin position="55"/>
        <end position="75"/>
    </location>
</feature>
<feature type="transmembrane region" description="Helical" evidence="10">
    <location>
        <begin position="1546"/>
        <end position="1568"/>
    </location>
</feature>
<feature type="domain" description="Cyclic nucleotide-binding" evidence="11">
    <location>
        <begin position="1371"/>
        <end position="1473"/>
    </location>
</feature>
<dbReference type="GO" id="GO:0016020">
    <property type="term" value="C:membrane"/>
    <property type="evidence" value="ECO:0007669"/>
    <property type="project" value="UniProtKB-SubCell"/>
</dbReference>
<feature type="transmembrane region" description="Helical" evidence="10">
    <location>
        <begin position="1761"/>
        <end position="1787"/>
    </location>
</feature>
<dbReference type="Gene3D" id="1.10.287.630">
    <property type="entry name" value="Helix hairpin bin"/>
    <property type="match status" value="2"/>
</dbReference>
<feature type="transmembrane region" description="Helical" evidence="10">
    <location>
        <begin position="1580"/>
        <end position="1600"/>
    </location>
</feature>
<feature type="transmembrane region" description="Helical" evidence="10">
    <location>
        <begin position="581"/>
        <end position="601"/>
    </location>
</feature>
<dbReference type="PANTHER" id="PTHR45638">
    <property type="entry name" value="CYCLIC NUCLEOTIDE-GATED CATION CHANNEL SUBUNIT A"/>
    <property type="match status" value="1"/>
</dbReference>
<feature type="region of interest" description="Disordered" evidence="9">
    <location>
        <begin position="463"/>
        <end position="492"/>
    </location>
</feature>
<evidence type="ECO:0000256" key="2">
    <source>
        <dbReference type="ARBA" id="ARBA00022448"/>
    </source>
</evidence>
<evidence type="ECO:0000256" key="7">
    <source>
        <dbReference type="ARBA" id="ARBA00023286"/>
    </source>
</evidence>
<feature type="compositionally biased region" description="Low complexity" evidence="9">
    <location>
        <begin position="470"/>
        <end position="484"/>
    </location>
</feature>
<dbReference type="Gene3D" id="1.10.287.70">
    <property type="match status" value="3"/>
</dbReference>
<dbReference type="InterPro" id="IPR018490">
    <property type="entry name" value="cNMP-bd_dom_sf"/>
</dbReference>
<keyword evidence="2" id="KW-0813">Transport</keyword>
<keyword evidence="6 10" id="KW-0472">Membrane</keyword>
<protein>
    <recommendedName>
        <fullName evidence="11">Cyclic nucleotide-binding domain-containing protein</fullName>
    </recommendedName>
</protein>
<feature type="compositionally biased region" description="Polar residues" evidence="9">
    <location>
        <begin position="2045"/>
        <end position="2056"/>
    </location>
</feature>
<dbReference type="PANTHER" id="PTHR45638:SF11">
    <property type="entry name" value="CYCLIC NUCLEOTIDE-GATED CATION CHANNEL SUBUNIT A"/>
    <property type="match status" value="1"/>
</dbReference>
<dbReference type="Gene3D" id="2.60.120.10">
    <property type="entry name" value="Jelly Rolls"/>
    <property type="match status" value="4"/>
</dbReference>
<dbReference type="GO" id="GO:0005221">
    <property type="term" value="F:intracellularly cyclic nucleotide-activated monoatomic cation channel activity"/>
    <property type="evidence" value="ECO:0007669"/>
    <property type="project" value="InterPro"/>
</dbReference>
<dbReference type="SUPFAM" id="SSF81324">
    <property type="entry name" value="Voltage-gated potassium channels"/>
    <property type="match status" value="4"/>
</dbReference>
<evidence type="ECO:0000259" key="11">
    <source>
        <dbReference type="PROSITE" id="PS50042"/>
    </source>
</evidence>
<evidence type="ECO:0000256" key="6">
    <source>
        <dbReference type="ARBA" id="ARBA00023136"/>
    </source>
</evidence>
<dbReference type="PROSITE" id="PS00888">
    <property type="entry name" value="CNMP_BINDING_1"/>
    <property type="match status" value="1"/>
</dbReference>
<dbReference type="Pfam" id="PF00520">
    <property type="entry name" value="Ion_trans"/>
    <property type="match status" value="1"/>
</dbReference>
<dbReference type="InterPro" id="IPR050866">
    <property type="entry name" value="CNG_cation_channel"/>
</dbReference>
<dbReference type="InParanoid" id="G4YVU2"/>
<dbReference type="PROSITE" id="PS50042">
    <property type="entry name" value="CNMP_BINDING_3"/>
    <property type="match status" value="4"/>
</dbReference>
<dbReference type="InterPro" id="IPR005821">
    <property type="entry name" value="Ion_trans_dom"/>
</dbReference>
<keyword evidence="3 10" id="KW-0812">Transmembrane</keyword>
<comment type="subcellular location">
    <subcellularLocation>
        <location evidence="1">Membrane</location>
        <topology evidence="1">Multi-pass membrane protein</topology>
    </subcellularLocation>
</comment>
<feature type="transmembrane region" description="Helical" evidence="10">
    <location>
        <begin position="672"/>
        <end position="693"/>
    </location>
</feature>
<evidence type="ECO:0000256" key="8">
    <source>
        <dbReference type="ARBA" id="ARBA00023303"/>
    </source>
</evidence>
<sequence length="2112" mass="239273">MVKVHQHSRDSDRLSWLLKSVGRVHNSLSLHTRLAHILADDLQDAFDPNANGIQIWDHVLLLSLLLEAFLVPYMLTFQSTSLEILSVAFALVAVCEGVFFVDLYVQAHTGYYQGGNLIRDKKLTVRRYVLSFQFVLDVVAILPFIRSLDEFYSKRFVLLKLLKVLVATVYVAHVLACARYSFGFSVDEVDHWQAEDSQRTHSLHERYLGSLFWSVGIMTGLFEGELPHHSTEFVFTIVVALCGFSMFTALCTTIFIISKCESGQNEALDSRINQLIHVLSFHRVPEAQQTPAIEYLKRYYNDAQSNDREASRLLCPSIASNIQVELLKPMIARMTVFKGCSDQFIVAVTGLLEMIALPSQTTLFSVGDYGDALYIVQSGALAIIVDSVTVRDIRKGSCFGELSVFSSLPRTATVVSMTYVILYKLSRFHCDRLLEGYPDCASLVVGHVQNVLDQLQNANIIDENRPPASTTRNTTTTTTTTTTTSKPIRRPSDISLRPGIRRASVEAANPYDHDSAQALILESSGIWRLLLKMCIDQHSALRMWWLLILLSNIGYLWLMVPVQIVFPLWQRPSSLVRVIDGISNAGFLLNVVLTFNLSFVVDSEKVMDTRKTAMRYLRGGFLFDLFCALPWEYAYMKRYGLLRSPRLLSVFHLKALLNEISHFIPLNSRRQLMLLGASLFMMSHVVTCIHFGISYLEGFNPNEEEAWISPIHLCLRRLNATHLESCNGTLFDEESDREALHSITIWGYSRSLYYAVAVLVSPGKSVEPSGTVQITAALVLMLTGFLFTAVVVDHVQKKFTASAYEQREFFTTSSKIQLFLRQQNAPLVIHHRVKSFLDYWWSSHRGALLGELLADLPRSIRLNLLRCICIPVLQTLALLQGVRPVLNRLEEAVVENAKFILYGQGEVVYRYGDYVTGIFFLLEGEVCVVEDGVNSREIPRGFCFGTTALASEGEGGYKEHVSASSGCILLLISREQLKAMESIFPGFNAALLTLEQRLLNNKRTSISIRSQSDVPLLARDIKIGQLQRVFRSLKDAATRVHDPDSLFITAWEVWIFVAMTVQWALVVFQACFPLEARHSQADSLMVFLEILFLVDMQIRSRLGFYEYGNKVMDPKRIKRRYFRSYAFVIDIAAVLPLCIANWGALAHERLNIVNANKLLRLLKVPKQLLKLEKRYLKHTTELRLFKLLYYTFMLSHFLGCIWFNFASKLAIPSSLDDEPTAFGDNVWLPSKHLEHGSLILQYMASLYWSFGLMSASSEPEFPKTTAQCTFSAFTMTAGFFLCAYVIGNFTDIIELHSAETRRFNATMRAVRHMLQYFRMPDGLQQRVETFLLFKRYHTVTQENLLVHYLSPSLLTDIRLFHLKPMLERVEFLGGMEGSITRMLVSQFTQVLISRGEFVCRFGDKGTDMFFIFAGIVDKPGDGFSNFSKVNEFSSGNYFGEYGLFTNGTRTAYVQAQTSCILYKLSRESMELVFTRYPEWKWKVLRIVSIHREKHRLLLQSQEEQRRGLTTIMGLTMFQADIMNARAERVLSSVARGVPAQSPFHLFWLRFMVFCTVYIAIIIPYQLTIDPMDRMTATTTVLNALALLCEVAFVVDVWFSWRVKESNAAMELYEQNLASMYKKERMIYDFIAAVPFYGFLSVFNFSPRLKLLRCVKMMNLVGYLDELSRSSVANELEVWARVSSLYLLVIYWAACAYLAVAMEMGFGSEWESWLPSKALEVSDPQDPSSAQLTLRFLRGLFFATTAFVKKARNIAPESASAYAFQIVMSFIGLLTMSFVIGELAGLFISRSSLEVGFRKNQIAVKSYLERVRVSEKLKARASAFMATLWASHAGLNYDELLADMPREIRSACVLHAAKIPLSWFVIKVFAPLCGDENAKTEAFTLSLAEHLHFEAYSRNEDVITEGRIVRAMYFVTKGFLNMQSSSLLDRPVGLRDGSYFGERGLLSCTISAYTVTTVRSCDLFSLSPEAFTQVLQRHEFSRLALDVCSRAHKDLKAKRVADCSRLGMEERWGAALLDAVQELKKSRAMSCQASSGEESAEKCAARSSQGQQRQTTAEQDDQIPTLGARKGDKVGPVFESLDTAQNCMEAFTPLLYIMLPTDPLDWDASFAKV</sequence>
<evidence type="ECO:0000256" key="5">
    <source>
        <dbReference type="ARBA" id="ARBA00023065"/>
    </source>
</evidence>
<dbReference type="KEGG" id="psoj:PHYSODRAFT_481544"/>
<dbReference type="InterPro" id="IPR014710">
    <property type="entry name" value="RmlC-like_jellyroll"/>
</dbReference>
<feature type="transmembrane region" description="Helical" evidence="10">
    <location>
        <begin position="772"/>
        <end position="792"/>
    </location>
</feature>
<feature type="transmembrane region" description="Helical" evidence="10">
    <location>
        <begin position="1124"/>
        <end position="1145"/>
    </location>
</feature>
<feature type="region of interest" description="Disordered" evidence="9">
    <location>
        <begin position="2038"/>
        <end position="2070"/>
    </location>
</feature>
<feature type="domain" description="Cyclic nucleotide-binding" evidence="11">
    <location>
        <begin position="336"/>
        <end position="434"/>
    </location>
</feature>
<dbReference type="SMART" id="SM00100">
    <property type="entry name" value="cNMP"/>
    <property type="match status" value="4"/>
</dbReference>
<feature type="transmembrane region" description="Helical" evidence="10">
    <location>
        <begin position="82"/>
        <end position="105"/>
    </location>
</feature>
<keyword evidence="5" id="KW-0406">Ion transport</keyword>
<dbReference type="PROSITE" id="PS00889">
    <property type="entry name" value="CNMP_BINDING_2"/>
    <property type="match status" value="2"/>
</dbReference>
<evidence type="ECO:0000313" key="12">
    <source>
        <dbReference type="EMBL" id="EGZ23190.1"/>
    </source>
</evidence>
<dbReference type="Pfam" id="PF00027">
    <property type="entry name" value="cNMP_binding"/>
    <property type="match status" value="4"/>
</dbReference>
<dbReference type="EMBL" id="JH159152">
    <property type="protein sequence ID" value="EGZ23190.1"/>
    <property type="molecule type" value="Genomic_DNA"/>
</dbReference>
<name>G4YVU2_PHYSP</name>
<evidence type="ECO:0000313" key="13">
    <source>
        <dbReference type="Proteomes" id="UP000002640"/>
    </source>
</evidence>
<feature type="transmembrane region" description="Helical" evidence="10">
    <location>
        <begin position="157"/>
        <end position="182"/>
    </location>
</feature>
<dbReference type="RefSeq" id="XP_009518478.1">
    <property type="nucleotide sequence ID" value="XM_009520183.1"/>
</dbReference>
<evidence type="ECO:0000256" key="3">
    <source>
        <dbReference type="ARBA" id="ARBA00022692"/>
    </source>
</evidence>
<evidence type="ECO:0000256" key="10">
    <source>
        <dbReference type="SAM" id="Phobius"/>
    </source>
</evidence>
<reference evidence="12 13" key="1">
    <citation type="journal article" date="2006" name="Science">
        <title>Phytophthora genome sequences uncover evolutionary origins and mechanisms of pathogenesis.</title>
        <authorList>
            <person name="Tyler B.M."/>
            <person name="Tripathy S."/>
            <person name="Zhang X."/>
            <person name="Dehal P."/>
            <person name="Jiang R.H."/>
            <person name="Aerts A."/>
            <person name="Arredondo F.D."/>
            <person name="Baxter L."/>
            <person name="Bensasson D."/>
            <person name="Beynon J.L."/>
            <person name="Chapman J."/>
            <person name="Damasceno C.M."/>
            <person name="Dorrance A.E."/>
            <person name="Dou D."/>
            <person name="Dickerman A.W."/>
            <person name="Dubchak I.L."/>
            <person name="Garbelotto M."/>
            <person name="Gijzen M."/>
            <person name="Gordon S.G."/>
            <person name="Govers F."/>
            <person name="Grunwald N.J."/>
            <person name="Huang W."/>
            <person name="Ivors K.L."/>
            <person name="Jones R.W."/>
            <person name="Kamoun S."/>
            <person name="Krampis K."/>
            <person name="Lamour K.H."/>
            <person name="Lee M.K."/>
            <person name="McDonald W.H."/>
            <person name="Medina M."/>
            <person name="Meijer H.J."/>
            <person name="Nordberg E.K."/>
            <person name="Maclean D.J."/>
            <person name="Ospina-Giraldo M.D."/>
            <person name="Morris P.F."/>
            <person name="Phuntumart V."/>
            <person name="Putnam N.H."/>
            <person name="Rash S."/>
            <person name="Rose J.K."/>
            <person name="Sakihama Y."/>
            <person name="Salamov A.A."/>
            <person name="Savidor A."/>
            <person name="Scheuring C.F."/>
            <person name="Smith B.M."/>
            <person name="Sobral B.W."/>
            <person name="Terry A."/>
            <person name="Torto-Alalibo T.A."/>
            <person name="Win J."/>
            <person name="Xu Z."/>
            <person name="Zhang H."/>
            <person name="Grigoriev I.V."/>
            <person name="Rokhsar D.S."/>
            <person name="Boore J.L."/>
        </authorList>
    </citation>
    <scope>NUCLEOTIDE SEQUENCE [LARGE SCALE GENOMIC DNA]</scope>
    <source>
        <strain evidence="12 13">P6497</strain>
    </source>
</reference>
<proteinExistence type="predicted"/>
<dbReference type="GO" id="GO:0044877">
    <property type="term" value="F:protein-containing complex binding"/>
    <property type="evidence" value="ECO:0007669"/>
    <property type="project" value="TreeGrafter"/>
</dbReference>
<keyword evidence="8" id="KW-0407">Ion channel</keyword>
<dbReference type="SUPFAM" id="SSF51206">
    <property type="entry name" value="cAMP-binding domain-like"/>
    <property type="match status" value="4"/>
</dbReference>
<dbReference type="CDD" id="cd00038">
    <property type="entry name" value="CAP_ED"/>
    <property type="match status" value="4"/>
</dbReference>
<dbReference type="InterPro" id="IPR000595">
    <property type="entry name" value="cNMP-bd_dom"/>
</dbReference>
<keyword evidence="4 10" id="KW-1133">Transmembrane helix</keyword>
<feature type="transmembrane region" description="Helical" evidence="10">
    <location>
        <begin position="543"/>
        <end position="569"/>
    </location>
</feature>
<dbReference type="GeneID" id="20655393"/>
<accession>G4YVU2</accession>
<dbReference type="InterPro" id="IPR018488">
    <property type="entry name" value="cNMP-bd_CS"/>
</dbReference>
<keyword evidence="13" id="KW-1185">Reference proteome</keyword>
<evidence type="ECO:0000256" key="4">
    <source>
        <dbReference type="ARBA" id="ARBA00022989"/>
    </source>
</evidence>
<feature type="transmembrane region" description="Helical" evidence="10">
    <location>
        <begin position="1187"/>
        <end position="1205"/>
    </location>
</feature>
<feature type="transmembrane region" description="Helical" evidence="10">
    <location>
        <begin position="1625"/>
        <end position="1645"/>
    </location>
</feature>